<gene>
    <name evidence="2" type="ORF">FVO59_09960</name>
</gene>
<dbReference type="InterPro" id="IPR036390">
    <property type="entry name" value="WH_DNA-bd_sf"/>
</dbReference>
<dbReference type="EMBL" id="CP043732">
    <property type="protein sequence ID" value="QMU97509.1"/>
    <property type="molecule type" value="Genomic_DNA"/>
</dbReference>
<dbReference type="PANTHER" id="PTHR18964:SF149">
    <property type="entry name" value="BIFUNCTIONAL UDP-N-ACETYLGLUCOSAMINE 2-EPIMERASE_N-ACETYLMANNOSAMINE KINASE"/>
    <property type="match status" value="1"/>
</dbReference>
<dbReference type="Gene3D" id="1.10.10.10">
    <property type="entry name" value="Winged helix-like DNA-binding domain superfamily/Winged helix DNA-binding domain"/>
    <property type="match status" value="1"/>
</dbReference>
<dbReference type="Pfam" id="PF00480">
    <property type="entry name" value="ROK"/>
    <property type="match status" value="1"/>
</dbReference>
<dbReference type="Gene3D" id="3.30.420.40">
    <property type="match status" value="3"/>
</dbReference>
<evidence type="ECO:0000313" key="2">
    <source>
        <dbReference type="EMBL" id="QMU97509.1"/>
    </source>
</evidence>
<evidence type="ECO:0000256" key="1">
    <source>
        <dbReference type="ARBA" id="ARBA00006479"/>
    </source>
</evidence>
<name>A0A7D8AK73_9MICO</name>
<protein>
    <submittedName>
        <fullName evidence="2">ROK family transcriptional regulator</fullName>
    </submittedName>
</protein>
<dbReference type="AlphaFoldDB" id="A0A7D8AK73"/>
<dbReference type="InterPro" id="IPR049874">
    <property type="entry name" value="ROK_cs"/>
</dbReference>
<organism evidence="2 3">
    <name type="scientific">Microbacterium esteraromaticum</name>
    <dbReference type="NCBI Taxonomy" id="57043"/>
    <lineage>
        <taxon>Bacteria</taxon>
        <taxon>Bacillati</taxon>
        <taxon>Actinomycetota</taxon>
        <taxon>Actinomycetes</taxon>
        <taxon>Micrococcales</taxon>
        <taxon>Microbacteriaceae</taxon>
        <taxon>Microbacterium</taxon>
    </lineage>
</organism>
<dbReference type="InterPro" id="IPR043129">
    <property type="entry name" value="ATPase_NBD"/>
</dbReference>
<evidence type="ECO:0000313" key="3">
    <source>
        <dbReference type="Proteomes" id="UP000515708"/>
    </source>
</evidence>
<accession>A0A7D8AK73</accession>
<dbReference type="SUPFAM" id="SSF46785">
    <property type="entry name" value="Winged helix' DNA-binding domain"/>
    <property type="match status" value="1"/>
</dbReference>
<comment type="similarity">
    <text evidence="1">Belongs to the ROK (NagC/XylR) family.</text>
</comment>
<dbReference type="PANTHER" id="PTHR18964">
    <property type="entry name" value="ROK (REPRESSOR, ORF, KINASE) FAMILY"/>
    <property type="match status" value="1"/>
</dbReference>
<dbReference type="SUPFAM" id="SSF53067">
    <property type="entry name" value="Actin-like ATPase domain"/>
    <property type="match status" value="1"/>
</dbReference>
<dbReference type="InterPro" id="IPR000600">
    <property type="entry name" value="ROK"/>
</dbReference>
<proteinExistence type="inferred from homology"/>
<sequence>MSIPIDRRGSTPVQAVISASFGGGRGLRTTGKVLPEQARSHNRSLVLQTLFHGGEMSRADLSRETGLTRVTISDLVAECIADGIVREIGVREVAGPGKPPIVIDIDREGHQIIGVDLSGTDAFQGAVLNLDGRMLHRRTVSLPAHAEPEQAYAAVVELVRELISAADRPVLGVGVGSPGIVRPDGTVLSAPNLSWSDLPLEQRLHDEFELPVLVRNDANAAVLAEYTFGAARSDLMLIRIGRGVGAGLIAGGQAVVGGRFAAGEIGHVVAGTDDGPLCACGNRGCLEAWVNAPHLTGLIEAEPSRRAEILAQAGTRLGITIAPIVAALDLSQVVLAGSPALLGEEFVTAATRTLHARTLDGVFADVEIRLTEQRDIVLRGAAVMVLSAQLGVS</sequence>
<dbReference type="PROSITE" id="PS01125">
    <property type="entry name" value="ROK"/>
    <property type="match status" value="1"/>
</dbReference>
<dbReference type="RefSeq" id="WP_182252503.1">
    <property type="nucleotide sequence ID" value="NZ_CP043732.1"/>
</dbReference>
<dbReference type="InterPro" id="IPR036388">
    <property type="entry name" value="WH-like_DNA-bd_sf"/>
</dbReference>
<reference evidence="2 3" key="1">
    <citation type="journal article" date="2020" name="Front. Microbiol.">
        <title>Design of Bacterial Strain-Specific qPCR Assays Using NGS Data and Publicly Available Resources and Its Application to Track Biocontrol Strains.</title>
        <authorList>
            <person name="Hernandez I."/>
            <person name="Sant C."/>
            <person name="Martinez R."/>
            <person name="Fernandez C."/>
        </authorList>
    </citation>
    <scope>NUCLEOTIDE SEQUENCE [LARGE SCALE GENOMIC DNA]</scope>
    <source>
        <strain evidence="2 3">B24</strain>
    </source>
</reference>
<dbReference type="Proteomes" id="UP000515708">
    <property type="component" value="Chromosome"/>
</dbReference>